<sequence length="261" mass="29161">SYKNVPTLNKTVKVVSSTTQLSTAKYYATYDDATKTPTSMETGKTYTIPITITNTGTLKWPSTGTNKVNLSYHWYDTAGRMIIRDGKRTNLLSDMAQSAEAILNAQVIAPSKAGTYILKYDLVHEFVTWFSYRNVPTLNKTVSVVSGTNVISNSTNMRGISSATKEQMLNMFKNHNPNKIDKATRIVDMYINWGNKFNIRSDIAWAMMCHETGFLEYKGDVKPEQNNYAGIGATGGVPGNSFETEELGIIAHYAHLAWYIY</sequence>
<dbReference type="InterPro" id="IPR013783">
    <property type="entry name" value="Ig-like_fold"/>
</dbReference>
<dbReference type="EMBL" id="BARU01032442">
    <property type="protein sequence ID" value="GAH71140.1"/>
    <property type="molecule type" value="Genomic_DNA"/>
</dbReference>
<proteinExistence type="predicted"/>
<dbReference type="AlphaFoldDB" id="X1IPF8"/>
<comment type="caution">
    <text evidence="1">The sequence shown here is derived from an EMBL/GenBank/DDBJ whole genome shotgun (WGS) entry which is preliminary data.</text>
</comment>
<reference evidence="1" key="1">
    <citation type="journal article" date="2014" name="Front. Microbiol.">
        <title>High frequency of phylogenetically diverse reductive dehalogenase-homologous genes in deep subseafloor sedimentary metagenomes.</title>
        <authorList>
            <person name="Kawai M."/>
            <person name="Futagami T."/>
            <person name="Toyoda A."/>
            <person name="Takaki Y."/>
            <person name="Nishi S."/>
            <person name="Hori S."/>
            <person name="Arai W."/>
            <person name="Tsubouchi T."/>
            <person name="Morono Y."/>
            <person name="Uchiyama I."/>
            <person name="Ito T."/>
            <person name="Fujiyama A."/>
            <person name="Inagaki F."/>
            <person name="Takami H."/>
        </authorList>
    </citation>
    <scope>NUCLEOTIDE SEQUENCE</scope>
    <source>
        <strain evidence="1">Expedition CK06-06</strain>
    </source>
</reference>
<dbReference type="Gene3D" id="2.60.40.10">
    <property type="entry name" value="Immunoglobulins"/>
    <property type="match status" value="1"/>
</dbReference>
<gene>
    <name evidence="1" type="ORF">S03H2_51168</name>
</gene>
<feature type="non-terminal residue" evidence="1">
    <location>
        <position position="261"/>
    </location>
</feature>
<evidence type="ECO:0000313" key="1">
    <source>
        <dbReference type="EMBL" id="GAH71140.1"/>
    </source>
</evidence>
<organism evidence="1">
    <name type="scientific">marine sediment metagenome</name>
    <dbReference type="NCBI Taxonomy" id="412755"/>
    <lineage>
        <taxon>unclassified sequences</taxon>
        <taxon>metagenomes</taxon>
        <taxon>ecological metagenomes</taxon>
    </lineage>
</organism>
<name>X1IPF8_9ZZZZ</name>
<protein>
    <submittedName>
        <fullName evidence="1">Uncharacterized protein</fullName>
    </submittedName>
</protein>
<accession>X1IPF8</accession>
<feature type="non-terminal residue" evidence="1">
    <location>
        <position position="1"/>
    </location>
</feature>